<keyword evidence="2" id="KW-1185">Reference proteome</keyword>
<protein>
    <recommendedName>
        <fullName evidence="3">Rhamnan synthesis protein F</fullName>
    </recommendedName>
</protein>
<proteinExistence type="predicted"/>
<evidence type="ECO:0008006" key="3">
    <source>
        <dbReference type="Google" id="ProtNLM"/>
    </source>
</evidence>
<reference evidence="1 2" key="1">
    <citation type="submission" date="2021-12" db="EMBL/GenBank/DDBJ databases">
        <title>Genome seq of P8.</title>
        <authorList>
            <person name="Seo T."/>
        </authorList>
    </citation>
    <scope>NUCLEOTIDE SEQUENCE [LARGE SCALE GENOMIC DNA]</scope>
    <source>
        <strain evidence="1 2">P8</strain>
    </source>
</reference>
<evidence type="ECO:0000313" key="1">
    <source>
        <dbReference type="EMBL" id="MCE4557567.1"/>
    </source>
</evidence>
<comment type="caution">
    <text evidence="1">The sequence shown here is derived from an EMBL/GenBank/DDBJ whole genome shotgun (WGS) entry which is preliminary data.</text>
</comment>
<organism evidence="1 2">
    <name type="scientific">Pelomonas cellulosilytica</name>
    <dbReference type="NCBI Taxonomy" id="2906762"/>
    <lineage>
        <taxon>Bacteria</taxon>
        <taxon>Pseudomonadati</taxon>
        <taxon>Pseudomonadota</taxon>
        <taxon>Betaproteobacteria</taxon>
        <taxon>Burkholderiales</taxon>
        <taxon>Sphaerotilaceae</taxon>
        <taxon>Roseateles</taxon>
    </lineage>
</organism>
<dbReference type="RefSeq" id="WP_233374949.1">
    <property type="nucleotide sequence ID" value="NZ_JAJTWU010000011.1"/>
</dbReference>
<sequence length="314" mass="35629">MALRARLQRALREARWRFDPWRLHSRVLARNDALAALRSHTVAVFNHFDPDGRVAGYVLHHLDALRALDARIVFVTTSPQLSAAALDALRPRCWLVLQRPNVSLDLGGWPVAAAAVWRLTGQRVAGFQRWLFTNDSIFGPLTPLAPVFAEMAGRAPDAWGMTESLERQPHLQSYFIVFERPALAFLQRWLDGFRFILEREALIARYELGLSVALREAGLRAEAFVPAARLQTVIATVPRRAPDKLHAADGRFLGNPTHWYWRECLQPLGMPYVKRDLLQRRRGLATLTDGWRDQLQASAPVYPLQLIDEVLPAD</sequence>
<dbReference type="Pfam" id="PF05045">
    <property type="entry name" value="RgpF"/>
    <property type="match status" value="1"/>
</dbReference>
<name>A0ABS8XY34_9BURK</name>
<accession>A0ABS8XY34</accession>
<dbReference type="Proteomes" id="UP001200741">
    <property type="component" value="Unassembled WGS sequence"/>
</dbReference>
<gene>
    <name evidence="1" type="ORF">LXT13_24550</name>
</gene>
<dbReference type="InterPro" id="IPR007739">
    <property type="entry name" value="RgpF"/>
</dbReference>
<evidence type="ECO:0000313" key="2">
    <source>
        <dbReference type="Proteomes" id="UP001200741"/>
    </source>
</evidence>
<dbReference type="EMBL" id="JAJTWU010000011">
    <property type="protein sequence ID" value="MCE4557567.1"/>
    <property type="molecule type" value="Genomic_DNA"/>
</dbReference>